<reference evidence="2" key="1">
    <citation type="submission" date="2025-08" db="UniProtKB">
        <authorList>
            <consortium name="RefSeq"/>
        </authorList>
    </citation>
    <scope>IDENTIFICATION</scope>
    <source>
        <strain evidence="2">Tuebingen</strain>
        <tissue evidence="2">Fibroblasts and whole tissue</tissue>
    </source>
</reference>
<name>A0AC58HZQ7_DANRE</name>
<protein>
    <submittedName>
        <fullName evidence="2">Uncharacterized protein si:ch73-345f18.3 isoform X2</fullName>
    </submittedName>
</protein>
<proteinExistence type="predicted"/>
<organism evidence="1 2">
    <name type="scientific">Danio rerio</name>
    <name type="common">Zebrafish</name>
    <name type="synonym">Brachydanio rerio</name>
    <dbReference type="NCBI Taxonomy" id="7955"/>
    <lineage>
        <taxon>Eukaryota</taxon>
        <taxon>Metazoa</taxon>
        <taxon>Chordata</taxon>
        <taxon>Craniata</taxon>
        <taxon>Vertebrata</taxon>
        <taxon>Euteleostomi</taxon>
        <taxon>Actinopterygii</taxon>
        <taxon>Neopterygii</taxon>
        <taxon>Teleostei</taxon>
        <taxon>Ostariophysi</taxon>
        <taxon>Cypriniformes</taxon>
        <taxon>Danionidae</taxon>
        <taxon>Danioninae</taxon>
        <taxon>Danio</taxon>
    </lineage>
</organism>
<gene>
    <name evidence="2" type="primary">si:ch73-345f18.3</name>
</gene>
<dbReference type="RefSeq" id="XP_073787465.1">
    <property type="nucleotide sequence ID" value="XM_073931364.1"/>
</dbReference>
<evidence type="ECO:0000313" key="1">
    <source>
        <dbReference type="Proteomes" id="UP000000437"/>
    </source>
</evidence>
<accession>A0AC58HZQ7</accession>
<sequence>MDQSEPLLRTNSKTESARPLRPTANDAGQKSGRFLARHVGINDLDERFRDVAETFNKQQEHYETMKDTLQNLANHYKCPSKDSLSQCLKKIKQDHELQHISLEVKGYDFSLTVRSDTEISSGLKRTQESIAEMSKAAKAVISVATKLQEMMDWLLKEEESMIQRVEAAESRHQEQRRLLDNLKKNLVETRRAKELSPKYRKEAGNLLNEAAVLSGITP</sequence>
<evidence type="ECO:0000313" key="2">
    <source>
        <dbReference type="RefSeq" id="XP_073787465.1"/>
    </source>
</evidence>
<dbReference type="Proteomes" id="UP000000437">
    <property type="component" value="Chromosome 19"/>
</dbReference>
<keyword evidence="1" id="KW-1185">Reference proteome</keyword>